<dbReference type="PANTHER" id="PTHR13370">
    <property type="entry name" value="RNA METHYLASE-RELATED"/>
    <property type="match status" value="1"/>
</dbReference>
<dbReference type="EMBL" id="CP080467">
    <property type="protein sequence ID" value="UNO47932.1"/>
    <property type="molecule type" value="Genomic_DNA"/>
</dbReference>
<evidence type="ECO:0000313" key="8">
    <source>
        <dbReference type="Proteomes" id="UP000829401"/>
    </source>
</evidence>
<dbReference type="GO" id="GO:0003677">
    <property type="term" value="F:DNA binding"/>
    <property type="evidence" value="ECO:0007669"/>
    <property type="project" value="InterPro"/>
</dbReference>
<dbReference type="GO" id="GO:0009007">
    <property type="term" value="F:site-specific DNA-methyltransferase (adenine-specific) activity"/>
    <property type="evidence" value="ECO:0007669"/>
    <property type="project" value="TreeGrafter"/>
</dbReference>
<sequence>MELNRIYQMDVLDGVKLVADNSVDLVVTDPPYLMNYRSNRRVVRNKFDYIHNDQSSYDLIATFIDECYRVMKDNTAIYMFCSWHHIDYFKQQFERKFKLKNLIVWNKNNHGSGDLKGAYAPKHELILFGHKGRSLLQHKRIPDVIDCDKIPSAKLTHPTEKPVELLTIFILNSSQPGDVVLDGFIGTGATAVACVNTGRNFIGFETEPQYIEIANKRLEGLL</sequence>
<dbReference type="Proteomes" id="UP000829401">
    <property type="component" value="Chromosome"/>
</dbReference>
<dbReference type="GO" id="GO:0008170">
    <property type="term" value="F:N-methyltransferase activity"/>
    <property type="evidence" value="ECO:0007669"/>
    <property type="project" value="InterPro"/>
</dbReference>
<dbReference type="GO" id="GO:0032259">
    <property type="term" value="P:methylation"/>
    <property type="evidence" value="ECO:0007669"/>
    <property type="project" value="UniProtKB-KW"/>
</dbReference>
<dbReference type="PRINTS" id="PR00508">
    <property type="entry name" value="S21N4MTFRASE"/>
</dbReference>
<accession>A0A9E7CYU4</accession>
<keyword evidence="2" id="KW-0489">Methyltransferase</keyword>
<evidence type="ECO:0000256" key="4">
    <source>
        <dbReference type="ARBA" id="ARBA00022747"/>
    </source>
</evidence>
<evidence type="ECO:0000259" key="6">
    <source>
        <dbReference type="Pfam" id="PF01555"/>
    </source>
</evidence>
<dbReference type="RefSeq" id="WP_031218463.1">
    <property type="nucleotide sequence ID" value="NZ_AURB01000124.1"/>
</dbReference>
<dbReference type="EC" id="2.1.1.-" evidence="5"/>
<feature type="domain" description="DNA methylase N-4/N-6" evidence="6">
    <location>
        <begin position="152"/>
        <end position="216"/>
    </location>
</feature>
<evidence type="ECO:0000256" key="2">
    <source>
        <dbReference type="ARBA" id="ARBA00022603"/>
    </source>
</evidence>
<keyword evidence="4" id="KW-0680">Restriction system</keyword>
<comment type="similarity">
    <text evidence="1 5">Belongs to the N(4)/N(6)-methyltransferase family.</text>
</comment>
<dbReference type="SUPFAM" id="SSF53335">
    <property type="entry name" value="S-adenosyl-L-methionine-dependent methyltransferases"/>
    <property type="match status" value="1"/>
</dbReference>
<dbReference type="InterPro" id="IPR002941">
    <property type="entry name" value="DNA_methylase_N4/N6"/>
</dbReference>
<gene>
    <name evidence="7" type="ORF">K1I37_14750</name>
</gene>
<keyword evidence="3" id="KW-0808">Transferase</keyword>
<evidence type="ECO:0000256" key="5">
    <source>
        <dbReference type="RuleBase" id="RU362026"/>
    </source>
</evidence>
<dbReference type="KEGG" id="aaco:K1I37_14750"/>
<dbReference type="PANTHER" id="PTHR13370:SF3">
    <property type="entry name" value="TRNA (GUANINE(10)-N2)-METHYLTRANSFERASE HOMOLOG"/>
    <property type="match status" value="1"/>
</dbReference>
<reference evidence="8" key="1">
    <citation type="journal article" date="2022" name="G3 (Bethesda)">
        <title>Unveiling the complete genome sequence of Alicyclobacillus acidoterrestris DSM 3922T, a taint-producing strain.</title>
        <authorList>
            <person name="Leonardo I.C."/>
            <person name="Barreto Crespo M.T."/>
            <person name="Gaspar F.B."/>
        </authorList>
    </citation>
    <scope>NUCLEOTIDE SEQUENCE [LARGE SCALE GENOMIC DNA]</scope>
    <source>
        <strain evidence="8">DSM 3922</strain>
    </source>
</reference>
<dbReference type="OrthoDB" id="9800801at2"/>
<dbReference type="AlphaFoldDB" id="A0A9E7CYU4"/>
<dbReference type="Gene3D" id="3.40.50.150">
    <property type="entry name" value="Vaccinia Virus protein VP39"/>
    <property type="match status" value="1"/>
</dbReference>
<dbReference type="InterPro" id="IPR002052">
    <property type="entry name" value="DNA_methylase_N6_adenine_CS"/>
</dbReference>
<evidence type="ECO:0000256" key="1">
    <source>
        <dbReference type="ARBA" id="ARBA00006594"/>
    </source>
</evidence>
<organism evidence="7 8">
    <name type="scientific">Alicyclobacillus acidoterrestris (strain ATCC 49025 / DSM 3922 / CIP 106132 / NCIMB 13137 / GD3B)</name>
    <dbReference type="NCBI Taxonomy" id="1356854"/>
    <lineage>
        <taxon>Bacteria</taxon>
        <taxon>Bacillati</taxon>
        <taxon>Bacillota</taxon>
        <taxon>Bacilli</taxon>
        <taxon>Bacillales</taxon>
        <taxon>Alicyclobacillaceae</taxon>
        <taxon>Alicyclobacillus</taxon>
    </lineage>
</organism>
<evidence type="ECO:0000313" key="7">
    <source>
        <dbReference type="EMBL" id="UNO47932.1"/>
    </source>
</evidence>
<dbReference type="PROSITE" id="PS00092">
    <property type="entry name" value="N6_MTASE"/>
    <property type="match status" value="1"/>
</dbReference>
<proteinExistence type="inferred from homology"/>
<name>A0A9E7CYU4_ALIAG</name>
<dbReference type="InterPro" id="IPR029063">
    <property type="entry name" value="SAM-dependent_MTases_sf"/>
</dbReference>
<dbReference type="Pfam" id="PF01555">
    <property type="entry name" value="N6_N4_Mtase"/>
    <property type="match status" value="2"/>
</dbReference>
<evidence type="ECO:0000256" key="3">
    <source>
        <dbReference type="ARBA" id="ARBA00022679"/>
    </source>
</evidence>
<dbReference type="GO" id="GO:0005737">
    <property type="term" value="C:cytoplasm"/>
    <property type="evidence" value="ECO:0007669"/>
    <property type="project" value="TreeGrafter"/>
</dbReference>
<dbReference type="InterPro" id="IPR001091">
    <property type="entry name" value="RM_Methyltransferase"/>
</dbReference>
<dbReference type="GO" id="GO:0009307">
    <property type="term" value="P:DNA restriction-modification system"/>
    <property type="evidence" value="ECO:0007669"/>
    <property type="project" value="UniProtKB-KW"/>
</dbReference>
<feature type="domain" description="DNA methylase N-4/N-6" evidence="6">
    <location>
        <begin position="23"/>
        <end position="134"/>
    </location>
</feature>
<dbReference type="REBASE" id="601027">
    <property type="entry name" value="M.Aac3922ORF14750P"/>
</dbReference>
<protein>
    <recommendedName>
        <fullName evidence="5">Methyltransferase</fullName>
        <ecNumber evidence="5">2.1.1.-</ecNumber>
    </recommendedName>
</protein>
<keyword evidence="8" id="KW-1185">Reference proteome</keyword>